<protein>
    <submittedName>
        <fullName evidence="2">Uncharacterized protein</fullName>
    </submittedName>
</protein>
<accession>A0ABP4JVZ1</accession>
<evidence type="ECO:0000313" key="3">
    <source>
        <dbReference type="Proteomes" id="UP001500973"/>
    </source>
</evidence>
<reference evidence="3" key="1">
    <citation type="journal article" date="2019" name="Int. J. Syst. Evol. Microbiol.">
        <title>The Global Catalogue of Microorganisms (GCM) 10K type strain sequencing project: providing services to taxonomists for standard genome sequencing and annotation.</title>
        <authorList>
            <consortium name="The Broad Institute Genomics Platform"/>
            <consortium name="The Broad Institute Genome Sequencing Center for Infectious Disease"/>
            <person name="Wu L."/>
            <person name="Ma J."/>
        </authorList>
    </citation>
    <scope>NUCLEOTIDE SEQUENCE [LARGE SCALE GENOMIC DNA]</scope>
    <source>
        <strain evidence="3">JCM 11756</strain>
    </source>
</reference>
<feature type="region of interest" description="Disordered" evidence="1">
    <location>
        <begin position="38"/>
        <end position="94"/>
    </location>
</feature>
<feature type="region of interest" description="Disordered" evidence="1">
    <location>
        <begin position="1"/>
        <end position="21"/>
    </location>
</feature>
<name>A0ABP4JVZ1_9ACTN</name>
<evidence type="ECO:0000313" key="2">
    <source>
        <dbReference type="EMBL" id="GAA1429373.1"/>
    </source>
</evidence>
<evidence type="ECO:0000256" key="1">
    <source>
        <dbReference type="SAM" id="MobiDB-lite"/>
    </source>
</evidence>
<comment type="caution">
    <text evidence="2">The sequence shown here is derived from an EMBL/GenBank/DDBJ whole genome shotgun (WGS) entry which is preliminary data.</text>
</comment>
<organism evidence="2 3">
    <name type="scientific">Streptomyces thermospinosisporus</name>
    <dbReference type="NCBI Taxonomy" id="161482"/>
    <lineage>
        <taxon>Bacteria</taxon>
        <taxon>Bacillati</taxon>
        <taxon>Actinomycetota</taxon>
        <taxon>Actinomycetes</taxon>
        <taxon>Kitasatosporales</taxon>
        <taxon>Streptomycetaceae</taxon>
        <taxon>Streptomyces</taxon>
    </lineage>
</organism>
<gene>
    <name evidence="2" type="ORF">GCM10009601_44530</name>
</gene>
<proteinExistence type="predicted"/>
<dbReference type="EMBL" id="BAAAIZ010000069">
    <property type="protein sequence ID" value="GAA1429373.1"/>
    <property type="molecule type" value="Genomic_DNA"/>
</dbReference>
<sequence length="178" mass="17709">MLRPRGQLLPGPAGGHGQRGVAGHRLGLVAGRVHHLPAAQAKADTSAKGTAPAWDAPAAGPDRPAGDSAQAPADPFDAFAGYTPGSAPSEGTAGSAYAAASAYSGGFDSEASSFDGFASYDGTMGYDGASAYGDGTGYPGGSEYATTPAGPPAADVEWFYLDTRPMPDDHPGRAMYGG</sequence>
<dbReference type="Proteomes" id="UP001500973">
    <property type="component" value="Unassembled WGS sequence"/>
</dbReference>
<dbReference type="RefSeq" id="WP_344014881.1">
    <property type="nucleotide sequence ID" value="NZ_BAAAIZ010000069.1"/>
</dbReference>
<keyword evidence="3" id="KW-1185">Reference proteome</keyword>
<feature type="compositionally biased region" description="Low complexity" evidence="1">
    <location>
        <begin position="47"/>
        <end position="80"/>
    </location>
</feature>